<reference evidence="1 2" key="1">
    <citation type="journal article" date="2015" name="Mol. Plant Microbe Interact.">
        <title>Genome, transcriptome, and functional analyses of Penicillium expansum provide new insights into secondary metabolism and pathogenicity.</title>
        <authorList>
            <person name="Ballester A.R."/>
            <person name="Marcet-Houben M."/>
            <person name="Levin E."/>
            <person name="Sela N."/>
            <person name="Selma-Lazaro C."/>
            <person name="Carmona L."/>
            <person name="Wisniewski M."/>
            <person name="Droby S."/>
            <person name="Gonzalez-Candelas L."/>
            <person name="Gabaldon T."/>
        </authorList>
    </citation>
    <scope>NUCLEOTIDE SEQUENCE [LARGE SCALE GENOMIC DNA]</scope>
    <source>
        <strain evidence="1 2">PHI-1</strain>
    </source>
</reference>
<comment type="caution">
    <text evidence="1">The sequence shown here is derived from an EMBL/GenBank/DDBJ whole genome shotgun (WGS) entry which is preliminary data.</text>
</comment>
<gene>
    <name evidence="1" type="ORF">PITC_028430</name>
</gene>
<keyword evidence="2" id="KW-1185">Reference proteome</keyword>
<accession>A0A0A2L5E3</accession>
<protein>
    <submittedName>
        <fullName evidence="1">Uncharacterized protein</fullName>
    </submittedName>
</protein>
<proteinExistence type="predicted"/>
<dbReference type="AlphaFoldDB" id="A0A0A2L5E3"/>
<dbReference type="Proteomes" id="UP000030104">
    <property type="component" value="Unassembled WGS sequence"/>
</dbReference>
<dbReference type="HOGENOM" id="CLU_3014897_0_0_1"/>
<organism evidence="1 2">
    <name type="scientific">Penicillium italicum</name>
    <name type="common">Blue mold</name>
    <dbReference type="NCBI Taxonomy" id="40296"/>
    <lineage>
        <taxon>Eukaryota</taxon>
        <taxon>Fungi</taxon>
        <taxon>Dikarya</taxon>
        <taxon>Ascomycota</taxon>
        <taxon>Pezizomycotina</taxon>
        <taxon>Eurotiomycetes</taxon>
        <taxon>Eurotiomycetidae</taxon>
        <taxon>Eurotiales</taxon>
        <taxon>Aspergillaceae</taxon>
        <taxon>Penicillium</taxon>
    </lineage>
</organism>
<evidence type="ECO:0000313" key="2">
    <source>
        <dbReference type="Proteomes" id="UP000030104"/>
    </source>
</evidence>
<evidence type="ECO:0000313" key="1">
    <source>
        <dbReference type="EMBL" id="KGO71840.1"/>
    </source>
</evidence>
<name>A0A0A2L5E3_PENIT</name>
<sequence length="56" mass="6593">MPAAYKPPEKSKGDLDHWSRGLRRTCRHCCWTHFKSSGTLHQVRSVDILHKIRNHL</sequence>
<dbReference type="EMBL" id="JQGA01000917">
    <property type="protein sequence ID" value="KGO71840.1"/>
    <property type="molecule type" value="Genomic_DNA"/>
</dbReference>